<reference evidence="8" key="1">
    <citation type="submission" date="2016-06" db="EMBL/GenBank/DDBJ databases">
        <title>Parallel loss of symbiosis genes in relatives of nitrogen-fixing non-legume Parasponia.</title>
        <authorList>
            <person name="Van Velzen R."/>
            <person name="Holmer R."/>
            <person name="Bu F."/>
            <person name="Rutten L."/>
            <person name="Van Zeijl A."/>
            <person name="Liu W."/>
            <person name="Santuari L."/>
            <person name="Cao Q."/>
            <person name="Sharma T."/>
            <person name="Shen D."/>
            <person name="Roswanjaya Y."/>
            <person name="Wardhani T."/>
            <person name="Kalhor M.S."/>
            <person name="Jansen J."/>
            <person name="Van den Hoogen J."/>
            <person name="Gungor B."/>
            <person name="Hartog M."/>
            <person name="Hontelez J."/>
            <person name="Verver J."/>
            <person name="Yang W.-C."/>
            <person name="Schijlen E."/>
            <person name="Repin R."/>
            <person name="Schilthuizen M."/>
            <person name="Schranz E."/>
            <person name="Heidstra R."/>
            <person name="Miyata K."/>
            <person name="Fedorova E."/>
            <person name="Kohlen W."/>
            <person name="Bisseling T."/>
            <person name="Smit S."/>
            <person name="Geurts R."/>
        </authorList>
    </citation>
    <scope>NUCLEOTIDE SEQUENCE [LARGE SCALE GENOMIC DNA]</scope>
    <source>
        <strain evidence="8">cv. RG33-2</strain>
    </source>
</reference>
<gene>
    <name evidence="7" type="ORF">TorRG33x02_088830</name>
</gene>
<evidence type="ECO:0000256" key="2">
    <source>
        <dbReference type="ARBA" id="ARBA00023125"/>
    </source>
</evidence>
<keyword evidence="8" id="KW-1185">Reference proteome</keyword>
<dbReference type="CDD" id="cd00167">
    <property type="entry name" value="SANT"/>
    <property type="match status" value="1"/>
</dbReference>
<dbReference type="SUPFAM" id="SSF46689">
    <property type="entry name" value="Homeodomain-like"/>
    <property type="match status" value="1"/>
</dbReference>
<accession>A0A2P5FC31</accession>
<feature type="domain" description="HTH myb-type" evidence="6">
    <location>
        <begin position="95"/>
        <end position="145"/>
    </location>
</feature>
<comment type="caution">
    <text evidence="7">The sequence shown here is derived from an EMBL/GenBank/DDBJ whole genome shotgun (WGS) entry which is preliminary data.</text>
</comment>
<feature type="domain" description="Myb-like" evidence="5">
    <location>
        <begin position="88"/>
        <end position="141"/>
    </location>
</feature>
<dbReference type="PROSITE" id="PS51294">
    <property type="entry name" value="HTH_MYB"/>
    <property type="match status" value="1"/>
</dbReference>
<feature type="region of interest" description="Disordered" evidence="4">
    <location>
        <begin position="1"/>
        <end position="22"/>
    </location>
</feature>
<evidence type="ECO:0000259" key="6">
    <source>
        <dbReference type="PROSITE" id="PS51294"/>
    </source>
</evidence>
<evidence type="ECO:0000256" key="3">
    <source>
        <dbReference type="ARBA" id="ARBA00023242"/>
    </source>
</evidence>
<dbReference type="InParanoid" id="A0A2P5FC31"/>
<comment type="subcellular location">
    <subcellularLocation>
        <location evidence="1">Nucleus</location>
    </subcellularLocation>
</comment>
<organism evidence="7 8">
    <name type="scientific">Trema orientale</name>
    <name type="common">Charcoal tree</name>
    <name type="synonym">Celtis orientalis</name>
    <dbReference type="NCBI Taxonomy" id="63057"/>
    <lineage>
        <taxon>Eukaryota</taxon>
        <taxon>Viridiplantae</taxon>
        <taxon>Streptophyta</taxon>
        <taxon>Embryophyta</taxon>
        <taxon>Tracheophyta</taxon>
        <taxon>Spermatophyta</taxon>
        <taxon>Magnoliopsida</taxon>
        <taxon>eudicotyledons</taxon>
        <taxon>Gunneridae</taxon>
        <taxon>Pentapetalae</taxon>
        <taxon>rosids</taxon>
        <taxon>fabids</taxon>
        <taxon>Rosales</taxon>
        <taxon>Cannabaceae</taxon>
        <taxon>Trema</taxon>
    </lineage>
</organism>
<dbReference type="AlphaFoldDB" id="A0A2P5FC31"/>
<protein>
    <submittedName>
        <fullName evidence="7">Octamer-binding transcription factor</fullName>
    </submittedName>
</protein>
<dbReference type="InterPro" id="IPR015495">
    <property type="entry name" value="Myb_TF_plants"/>
</dbReference>
<dbReference type="GO" id="GO:0005634">
    <property type="term" value="C:nucleus"/>
    <property type="evidence" value="ECO:0007669"/>
    <property type="project" value="UniProtKB-SubCell"/>
</dbReference>
<dbReference type="EMBL" id="JXTC01000045">
    <property type="protein sequence ID" value="PON95361.1"/>
    <property type="molecule type" value="Genomic_DNA"/>
</dbReference>
<feature type="compositionally biased region" description="Basic and acidic residues" evidence="4">
    <location>
        <begin position="8"/>
        <end position="17"/>
    </location>
</feature>
<evidence type="ECO:0000313" key="7">
    <source>
        <dbReference type="EMBL" id="PON95361.1"/>
    </source>
</evidence>
<dbReference type="SMART" id="SM00717">
    <property type="entry name" value="SANT"/>
    <property type="match status" value="2"/>
</dbReference>
<evidence type="ECO:0000259" key="5">
    <source>
        <dbReference type="PROSITE" id="PS50090"/>
    </source>
</evidence>
<dbReference type="PANTHER" id="PTHR47999">
    <property type="entry name" value="TRANSCRIPTION FACTOR MYB8-RELATED-RELATED"/>
    <property type="match status" value="1"/>
</dbReference>
<dbReference type="InterPro" id="IPR009057">
    <property type="entry name" value="Homeodomain-like_sf"/>
</dbReference>
<dbReference type="STRING" id="63057.A0A2P5FC31"/>
<evidence type="ECO:0000256" key="1">
    <source>
        <dbReference type="ARBA" id="ARBA00004123"/>
    </source>
</evidence>
<feature type="region of interest" description="Disordered" evidence="4">
    <location>
        <begin position="39"/>
        <end position="75"/>
    </location>
</feature>
<evidence type="ECO:0000256" key="4">
    <source>
        <dbReference type="SAM" id="MobiDB-lite"/>
    </source>
</evidence>
<evidence type="ECO:0000313" key="8">
    <source>
        <dbReference type="Proteomes" id="UP000237000"/>
    </source>
</evidence>
<dbReference type="PROSITE" id="PS50090">
    <property type="entry name" value="MYB_LIKE"/>
    <property type="match status" value="1"/>
</dbReference>
<dbReference type="InterPro" id="IPR001005">
    <property type="entry name" value="SANT/Myb"/>
</dbReference>
<keyword evidence="2" id="KW-0238">DNA-binding</keyword>
<proteinExistence type="predicted"/>
<keyword evidence="3" id="KW-0539">Nucleus</keyword>
<dbReference type="Gene3D" id="1.10.10.60">
    <property type="entry name" value="Homeodomain-like"/>
    <property type="match status" value="1"/>
</dbReference>
<sequence length="315" mass="35492">MSNEDSESNPKKDKDESSIISSTIRSTIEMVFRVLAERVPVQSTPPPNQPPFNLDQRPQKLPPRRFTDELSPNSNSAAQNLMSLAQGSPKPPAKRWSRAEEQALVRYVIEKGARNWNQVSQTCGLESRSPSSCRLKWKNLESKFQSDKPTHSTSTRPADQIDVPVNHQCQYDVQCYASNHPHQQSSVPVPVDPADVPVDPIDSVSFEDEVKEGEDNTGLPLSPITCKTTWEKIKKSKEPTLLTQELEAKIGILHLEHGNNWSHIADQLPEDISSLDVQKYWESRKKARENAGIAIYSDEELQEYIGSVVRKKTEV</sequence>
<dbReference type="PANTHER" id="PTHR47999:SF124">
    <property type="entry name" value="MYB TRANSCRIPTION FACTOR 42"/>
    <property type="match status" value="1"/>
</dbReference>
<dbReference type="Proteomes" id="UP000237000">
    <property type="component" value="Unassembled WGS sequence"/>
</dbReference>
<name>A0A2P5FC31_TREOI</name>
<dbReference type="GO" id="GO:0003677">
    <property type="term" value="F:DNA binding"/>
    <property type="evidence" value="ECO:0007669"/>
    <property type="project" value="UniProtKB-KW"/>
</dbReference>
<dbReference type="InterPro" id="IPR017930">
    <property type="entry name" value="Myb_dom"/>
</dbReference>
<dbReference type="Pfam" id="PF00249">
    <property type="entry name" value="Myb_DNA-binding"/>
    <property type="match status" value="1"/>
</dbReference>